<dbReference type="InterPro" id="IPR029063">
    <property type="entry name" value="SAM-dependent_MTases_sf"/>
</dbReference>
<accession>A0A5C8F763</accession>
<dbReference type="Proteomes" id="UP000323176">
    <property type="component" value="Unassembled WGS sequence"/>
</dbReference>
<organism evidence="3 4">
    <name type="scientific">Brachyspira pilosicoli</name>
    <name type="common">Serpulina pilosicoli</name>
    <dbReference type="NCBI Taxonomy" id="52584"/>
    <lineage>
        <taxon>Bacteria</taxon>
        <taxon>Pseudomonadati</taxon>
        <taxon>Spirochaetota</taxon>
        <taxon>Spirochaetia</taxon>
        <taxon>Brachyspirales</taxon>
        <taxon>Brachyspiraceae</taxon>
        <taxon>Brachyspira</taxon>
    </lineage>
</organism>
<dbReference type="Gene3D" id="3.40.50.150">
    <property type="entry name" value="Vaccinia Virus protein VP39"/>
    <property type="match status" value="1"/>
</dbReference>
<dbReference type="EMBL" id="SAXY01000017">
    <property type="protein sequence ID" value="TXJ46115.1"/>
    <property type="molecule type" value="Genomic_DNA"/>
</dbReference>
<dbReference type="Pfam" id="PF04072">
    <property type="entry name" value="LCM"/>
    <property type="match status" value="1"/>
</dbReference>
<dbReference type="InterPro" id="IPR016874">
    <property type="entry name" value="TcmP-like"/>
</dbReference>
<dbReference type="AlphaFoldDB" id="A0A5C8F763"/>
<name>A0A5C8F763_BRAPL</name>
<dbReference type="InterPro" id="IPR007213">
    <property type="entry name" value="Ppm1/Ppm2/Tcmp"/>
</dbReference>
<evidence type="ECO:0000313" key="3">
    <source>
        <dbReference type="EMBL" id="TXJ46115.1"/>
    </source>
</evidence>
<keyword evidence="2 3" id="KW-0808">Transferase</keyword>
<dbReference type="GO" id="GO:0032259">
    <property type="term" value="P:methylation"/>
    <property type="evidence" value="ECO:0007669"/>
    <property type="project" value="UniProtKB-KW"/>
</dbReference>
<dbReference type="RefSeq" id="WP_014933734.1">
    <property type="nucleotide sequence ID" value="NZ_CASEXU010000002.1"/>
</dbReference>
<gene>
    <name evidence="3" type="ORF">EPJ72_02630</name>
</gene>
<evidence type="ECO:0000256" key="1">
    <source>
        <dbReference type="ARBA" id="ARBA00022603"/>
    </source>
</evidence>
<dbReference type="GO" id="GO:0008168">
    <property type="term" value="F:methyltransferase activity"/>
    <property type="evidence" value="ECO:0007669"/>
    <property type="project" value="UniProtKB-KW"/>
</dbReference>
<dbReference type="PANTHER" id="PTHR43619">
    <property type="entry name" value="S-ADENOSYL-L-METHIONINE-DEPENDENT METHYLTRANSFERASE YKTD-RELATED"/>
    <property type="match status" value="1"/>
</dbReference>
<keyword evidence="1 3" id="KW-0489">Methyltransferase</keyword>
<dbReference type="SUPFAM" id="SSF53335">
    <property type="entry name" value="S-adenosyl-L-methionine-dependent methyltransferases"/>
    <property type="match status" value="1"/>
</dbReference>
<protein>
    <submittedName>
        <fullName evidence="3">Class I SAM-dependent methyltransferase</fullName>
    </submittedName>
</protein>
<evidence type="ECO:0000313" key="4">
    <source>
        <dbReference type="Proteomes" id="UP000323176"/>
    </source>
</evidence>
<dbReference type="PANTHER" id="PTHR43619:SF2">
    <property type="entry name" value="S-ADENOSYL-L-METHIONINE-DEPENDENT METHYLTRANSFERASES SUPERFAMILY PROTEIN"/>
    <property type="match status" value="1"/>
</dbReference>
<comment type="caution">
    <text evidence="3">The sequence shown here is derived from an EMBL/GenBank/DDBJ whole genome shotgun (WGS) entry which is preliminary data.</text>
</comment>
<dbReference type="OrthoDB" id="9800233at2"/>
<evidence type="ECO:0000256" key="2">
    <source>
        <dbReference type="ARBA" id="ARBA00022679"/>
    </source>
</evidence>
<reference evidence="3 4" key="1">
    <citation type="journal article" date="1992" name="Lakartidningen">
        <title>[Penicillin V and not amoxicillin is the first choice preparation in acute otitis].</title>
        <authorList>
            <person name="Kamme C."/>
            <person name="Lundgren K."/>
            <person name="Prellner K."/>
        </authorList>
    </citation>
    <scope>NUCLEOTIDE SEQUENCE [LARGE SCALE GENOMIC DNA]</scope>
    <source>
        <strain evidence="3 4">PC5538III-hc</strain>
    </source>
</reference>
<proteinExistence type="predicted"/>
<sequence length="269" mass="31369">MNINLNGVSETLLITLWAKAEESKRKDAIIVDSKSIDILNKVDYDFSKFKNSKGSQVGTCIRTKIIDDIIKDIIEKSMSESFTIINLGAGLDTRAIRFIKDNIYWYDIDFEDVISLRKQFFSELENNKNYECISSSILDYRWIKNIKVRGTVIIISEGVLMYIEETYIRELIEKLSENFINSHFIFDIIPTIAAKNTKHHETVKETNAVFRWGLDVPSDIEKLSSHIRFINSYNYADYFKNRWGVIGILRYLPLLKKMINFNTLHINLV</sequence>
<dbReference type="PIRSF" id="PIRSF028177">
    <property type="entry name" value="Polyketide_synth_Omtfrase_TcmP"/>
    <property type="match status" value="1"/>
</dbReference>